<feature type="compositionally biased region" description="Basic and acidic residues" evidence="3">
    <location>
        <begin position="10"/>
        <end position="22"/>
    </location>
</feature>
<evidence type="ECO:0000256" key="1">
    <source>
        <dbReference type="PROSITE-ProRule" id="PRU00047"/>
    </source>
</evidence>
<dbReference type="EMBL" id="PDUG01000001">
    <property type="protein sequence ID" value="PIC52233.1"/>
    <property type="molecule type" value="Genomic_DNA"/>
</dbReference>
<dbReference type="STRING" id="1611254.A0A2G5VKD7"/>
<dbReference type="CDD" id="cd00303">
    <property type="entry name" value="retropepsin_like"/>
    <property type="match status" value="1"/>
</dbReference>
<accession>A0A2G5VKD7</accession>
<evidence type="ECO:0000259" key="4">
    <source>
        <dbReference type="PROSITE" id="PS50158"/>
    </source>
</evidence>
<keyword evidence="1" id="KW-0479">Metal-binding</keyword>
<keyword evidence="6" id="KW-1185">Reference proteome</keyword>
<dbReference type="Proteomes" id="UP000230233">
    <property type="component" value="Chromosome I"/>
</dbReference>
<feature type="domain" description="CCHC-type" evidence="4">
    <location>
        <begin position="571"/>
        <end position="585"/>
    </location>
</feature>
<dbReference type="InterPro" id="IPR021109">
    <property type="entry name" value="Peptidase_aspartic_dom_sf"/>
</dbReference>
<reference evidence="6" key="1">
    <citation type="submission" date="2017-10" db="EMBL/GenBank/DDBJ databases">
        <title>Rapid genome shrinkage in a self-fertile nematode reveals novel sperm competition proteins.</title>
        <authorList>
            <person name="Yin D."/>
            <person name="Schwarz E.M."/>
            <person name="Thomas C.G."/>
            <person name="Felde R.L."/>
            <person name="Korf I.F."/>
            <person name="Cutter A.D."/>
            <person name="Schartner C.M."/>
            <person name="Ralston E.J."/>
            <person name="Meyer B.J."/>
            <person name="Haag E.S."/>
        </authorList>
    </citation>
    <scope>NUCLEOTIDE SEQUENCE [LARGE SCALE GENOMIC DNA]</scope>
    <source>
        <strain evidence="6">JU1422</strain>
    </source>
</reference>
<dbReference type="GO" id="GO:0008270">
    <property type="term" value="F:zinc ion binding"/>
    <property type="evidence" value="ECO:0007669"/>
    <property type="project" value="UniProtKB-KW"/>
</dbReference>
<evidence type="ECO:0000313" key="5">
    <source>
        <dbReference type="EMBL" id="PIC52233.1"/>
    </source>
</evidence>
<sequence length="1047" mass="120695">MSTIGNKPGSSKEKPVEKDVKSGARTTGGSSWAEAMESQVTLGERKKLVKGYGEFVRSSEKVVESVHEQLGLLSTCSARQKDVIVRPVREFVSELMKRQNELGNGKWERVVMRIMRENGLEKLEDLRDAVLQENLTASARNTESKVFDNQLKSLQEKWTQEQAEFEEQLARTSREKEVLAAKLEEAWKAAEKAEEAIGTLEKSLEEEKKASETWKKQWEDAEGKKRGNLSGNKERTQVHARRSPSRSSKGSSVDWHDERKEKKTGESFYKNCDLKDDRSEDWRVKVKNWEVKSGVSDLPEGSVRVSERKKWESDSVRSSRRSRDSSRMVVECLSKMLRASALPEPETFDGKGDVKEFKRSFLLKYKEVTEKDSDMVAILEDKFLKGDARTLFKTLKNRFNRSIDSLFKEFEEKLRKRQGDREVEALNEFEELARKPKQQMWEFLMDVEKWSKRAFPHLDEETLSQLRVTKLMKALRDDSTMQKLMTMKRYEVAKKDQYEFLKDIVLQQENEDKRKQEFGKSEREEKKENSWKKEQNKAARQEKSDEKKEGSEDSNHGKSSESDEQRRSSIRCYKCQGIGHIARDCDAKVIHHIETDGTGSGVGAKMREQVELLGQKRIMVIDSGAEVSVMSTRVWDALKRGCENWRRKVEVLAKPAFVVRNTSGKNMPVKGQLKIPIMVRGNKAEVWFQLVEDKAEILLLGTNAFESVGVELAWKEKQEERVRKVGKGPKAKWEKKAERAKCETSSATVNHITTEENVVENNYFCRKLMENGCGCKRGKCTVREGDNECSSVQHLGVVLSAKAKGMNSEKWNLLKYSKEFQAQVTTVEKKEALQKFAKKCPEVAEAIMKEGASGEWEEAAVKIRLVLKSEIKPKKTIIKEPAVIVSPRLKISGKRNILEVRNSHGSDFIEKYEWKDVKNVLWLWRVTKDKKVNQRIYEMIEKLDKEGPEVTMMPFKLECDMKEVDEVKDEWRKKLKTLKNVKLIDPKKEVGKQDMPLIVTSSDTSESKESLVRYLEQAAEEDPCVKRLKAMSAEKEKPRNKQTKSEQ</sequence>
<dbReference type="InterPro" id="IPR036875">
    <property type="entry name" value="Znf_CCHC_sf"/>
</dbReference>
<protein>
    <recommendedName>
        <fullName evidence="4">CCHC-type domain-containing protein</fullName>
    </recommendedName>
</protein>
<evidence type="ECO:0000256" key="3">
    <source>
        <dbReference type="SAM" id="MobiDB-lite"/>
    </source>
</evidence>
<dbReference type="OrthoDB" id="427960at2759"/>
<evidence type="ECO:0000256" key="2">
    <source>
        <dbReference type="SAM" id="Coils"/>
    </source>
</evidence>
<keyword evidence="1" id="KW-0863">Zinc-finger</keyword>
<dbReference type="SUPFAM" id="SSF57756">
    <property type="entry name" value="Retrovirus zinc finger-like domains"/>
    <property type="match status" value="1"/>
</dbReference>
<organism evidence="5 6">
    <name type="scientific">Caenorhabditis nigoni</name>
    <dbReference type="NCBI Taxonomy" id="1611254"/>
    <lineage>
        <taxon>Eukaryota</taxon>
        <taxon>Metazoa</taxon>
        <taxon>Ecdysozoa</taxon>
        <taxon>Nematoda</taxon>
        <taxon>Chromadorea</taxon>
        <taxon>Rhabditida</taxon>
        <taxon>Rhabditina</taxon>
        <taxon>Rhabditomorpha</taxon>
        <taxon>Rhabditoidea</taxon>
        <taxon>Rhabditidae</taxon>
        <taxon>Peloderinae</taxon>
        <taxon>Caenorhabditis</taxon>
    </lineage>
</organism>
<dbReference type="SUPFAM" id="SSF50630">
    <property type="entry name" value="Acid proteases"/>
    <property type="match status" value="1"/>
</dbReference>
<feature type="compositionally biased region" description="Basic and acidic residues" evidence="3">
    <location>
        <begin position="213"/>
        <end position="225"/>
    </location>
</feature>
<feature type="region of interest" description="Disordered" evidence="3">
    <location>
        <begin position="511"/>
        <end position="566"/>
    </location>
</feature>
<feature type="region of interest" description="Disordered" evidence="3">
    <location>
        <begin position="1"/>
        <end position="37"/>
    </location>
</feature>
<keyword evidence="1" id="KW-0862">Zinc</keyword>
<dbReference type="GO" id="GO:0003676">
    <property type="term" value="F:nucleic acid binding"/>
    <property type="evidence" value="ECO:0007669"/>
    <property type="project" value="InterPro"/>
</dbReference>
<dbReference type="Gene3D" id="4.10.60.10">
    <property type="entry name" value="Zinc finger, CCHC-type"/>
    <property type="match status" value="1"/>
</dbReference>
<dbReference type="InterPro" id="IPR001878">
    <property type="entry name" value="Znf_CCHC"/>
</dbReference>
<dbReference type="Gene3D" id="2.40.70.10">
    <property type="entry name" value="Acid Proteases"/>
    <property type="match status" value="1"/>
</dbReference>
<proteinExistence type="predicted"/>
<dbReference type="GO" id="GO:0005737">
    <property type="term" value="C:cytoplasm"/>
    <property type="evidence" value="ECO:0007669"/>
    <property type="project" value="UniProtKB-ARBA"/>
</dbReference>
<dbReference type="PROSITE" id="PS50158">
    <property type="entry name" value="ZF_CCHC"/>
    <property type="match status" value="1"/>
</dbReference>
<name>A0A2G5VKD7_9PELO</name>
<evidence type="ECO:0000313" key="6">
    <source>
        <dbReference type="Proteomes" id="UP000230233"/>
    </source>
</evidence>
<dbReference type="SMART" id="SM00343">
    <property type="entry name" value="ZnF_C2HC"/>
    <property type="match status" value="1"/>
</dbReference>
<dbReference type="AlphaFoldDB" id="A0A2G5VKD7"/>
<dbReference type="Pfam" id="PF00098">
    <property type="entry name" value="zf-CCHC"/>
    <property type="match status" value="1"/>
</dbReference>
<gene>
    <name evidence="5" type="primary">Cnig_chr_I.g2421</name>
    <name evidence="5" type="ORF">B9Z55_002421</name>
</gene>
<dbReference type="GO" id="GO:0019899">
    <property type="term" value="F:enzyme binding"/>
    <property type="evidence" value="ECO:0007669"/>
    <property type="project" value="UniProtKB-ARBA"/>
</dbReference>
<keyword evidence="2" id="KW-0175">Coiled coil</keyword>
<feature type="coiled-coil region" evidence="2">
    <location>
        <begin position="155"/>
        <end position="210"/>
    </location>
</feature>
<feature type="region of interest" description="Disordered" evidence="3">
    <location>
        <begin position="213"/>
        <end position="262"/>
    </location>
</feature>
<comment type="caution">
    <text evidence="5">The sequence shown here is derived from an EMBL/GenBank/DDBJ whole genome shotgun (WGS) entry which is preliminary data.</text>
</comment>